<gene>
    <name evidence="10 12" type="primary">gatA</name>
    <name evidence="12" type="ORF">LEP1GSC188_1220</name>
</gene>
<proteinExistence type="inferred from homology"/>
<dbReference type="HAMAP" id="MF_00120">
    <property type="entry name" value="GatA"/>
    <property type="match status" value="1"/>
</dbReference>
<protein>
    <recommendedName>
        <fullName evidence="4 10">Glutamyl-tRNA(Gln) amidotransferase subunit A</fullName>
        <shortName evidence="10">Glu-ADT subunit A</shortName>
        <ecNumber evidence="3 10">6.3.5.7</ecNumber>
    </recommendedName>
</protein>
<dbReference type="InterPro" id="IPR000120">
    <property type="entry name" value="Amidase"/>
</dbReference>
<keyword evidence="6 10" id="KW-0547">Nucleotide-binding</keyword>
<dbReference type="Gene3D" id="3.90.1300.10">
    <property type="entry name" value="Amidase signature (AS) domain"/>
    <property type="match status" value="1"/>
</dbReference>
<evidence type="ECO:0000256" key="1">
    <source>
        <dbReference type="ARBA" id="ARBA00008069"/>
    </source>
</evidence>
<evidence type="ECO:0000256" key="4">
    <source>
        <dbReference type="ARBA" id="ARBA00014428"/>
    </source>
</evidence>
<feature type="domain" description="Amidase" evidence="11">
    <location>
        <begin position="1"/>
        <end position="391"/>
    </location>
</feature>
<dbReference type="AlphaFoldDB" id="M3H4I3"/>
<dbReference type="GO" id="GO:0016740">
    <property type="term" value="F:transferase activity"/>
    <property type="evidence" value="ECO:0007669"/>
    <property type="project" value="UniProtKB-KW"/>
</dbReference>
<evidence type="ECO:0000256" key="10">
    <source>
        <dbReference type="HAMAP-Rule" id="MF_00120"/>
    </source>
</evidence>
<dbReference type="GO" id="GO:0005524">
    <property type="term" value="F:ATP binding"/>
    <property type="evidence" value="ECO:0007669"/>
    <property type="project" value="UniProtKB-KW"/>
</dbReference>
<dbReference type="Proteomes" id="UP000011770">
    <property type="component" value="Unassembled WGS sequence"/>
</dbReference>
<evidence type="ECO:0000256" key="2">
    <source>
        <dbReference type="ARBA" id="ARBA00011123"/>
    </source>
</evidence>
<feature type="active site" description="Charge relay system" evidence="10">
    <location>
        <position position="81"/>
    </location>
</feature>
<sequence length="413" mass="44571">MPVAIKDNICIQDSITSCASKILENYKSPFHATVIEKLIANGFVLIPRANMDEFAMGSSTENSAFQTTRNPFDLERIPGGSSGGSAAAVAASMVPLALGSDTGGSVRQPASLCGLYGLKPTYGTVSRYGLVAYASSLDQIGPFSKELQGCIDLYSVISGKDPRDSTSLARPGFSVSEVLVPDFKGLKIGTTKMTSEIQPEVAKAYEKVLNQLKEKGATLVELDFSKFDFAIPIYYIIATAECSSNLSRFDGIRFGSRKDTTGKLEDLFVDSRTTGFGSEVKRRILLGTFSLSAGYYDAYYGTAQKARVLIRKEYDSFFSKVDFILQPTSPTTAFKVGEKTKDPIQMYKADIWTTSVNLAGIPAISVPMGTDEKGLPIGLQITAPHFQEGKLFGAAQAVSTLENLNIQFPENIG</sequence>
<evidence type="ECO:0000256" key="6">
    <source>
        <dbReference type="ARBA" id="ARBA00022741"/>
    </source>
</evidence>
<evidence type="ECO:0000256" key="8">
    <source>
        <dbReference type="ARBA" id="ARBA00022917"/>
    </source>
</evidence>
<accession>M3H4I3</accession>
<comment type="caution">
    <text evidence="12">The sequence shown here is derived from an EMBL/GenBank/DDBJ whole genome shotgun (WGS) entry which is preliminary data.</text>
</comment>
<dbReference type="Pfam" id="PF01425">
    <property type="entry name" value="Amidase"/>
    <property type="match status" value="1"/>
</dbReference>
<reference evidence="12 13" key="1">
    <citation type="submission" date="2013-01" db="EMBL/GenBank/DDBJ databases">
        <authorList>
            <person name="Harkins D.M."/>
            <person name="Durkin A.S."/>
            <person name="Brinkac L.M."/>
            <person name="Haft D.H."/>
            <person name="Selengut J.D."/>
            <person name="Sanka R."/>
            <person name="DePew J."/>
            <person name="Purushe J."/>
            <person name="Tulsiani S.M."/>
            <person name="Graham G.C."/>
            <person name="Burns M.-A."/>
            <person name="Dohnt M.F."/>
            <person name="Smythe L.D."/>
            <person name="McKay D.B."/>
            <person name="Craig S.B."/>
            <person name="Vinetz J.M."/>
            <person name="Sutton G.G."/>
            <person name="Nierman W.C."/>
            <person name="Fouts D.E."/>
        </authorList>
    </citation>
    <scope>NUCLEOTIDE SEQUENCE [LARGE SCALE GENOMIC DNA]</scope>
    <source>
        <strain evidence="12 13">LT2116</strain>
    </source>
</reference>
<comment type="subunit">
    <text evidence="2 10">Heterotrimer of A, B and C subunits.</text>
</comment>
<dbReference type="PANTHER" id="PTHR11895:SF151">
    <property type="entry name" value="GLUTAMYL-TRNA(GLN) AMIDOTRANSFERASE SUBUNIT A"/>
    <property type="match status" value="1"/>
</dbReference>
<evidence type="ECO:0000256" key="7">
    <source>
        <dbReference type="ARBA" id="ARBA00022840"/>
    </source>
</evidence>
<name>M3H4I3_9LEPT</name>
<dbReference type="GO" id="GO:0050567">
    <property type="term" value="F:glutaminyl-tRNA synthase (glutamine-hydrolyzing) activity"/>
    <property type="evidence" value="ECO:0007669"/>
    <property type="project" value="UniProtKB-UniRule"/>
</dbReference>
<dbReference type="InterPro" id="IPR020556">
    <property type="entry name" value="Amidase_CS"/>
</dbReference>
<keyword evidence="12" id="KW-0808">Transferase</keyword>
<dbReference type="SUPFAM" id="SSF75304">
    <property type="entry name" value="Amidase signature (AS) enzymes"/>
    <property type="match status" value="1"/>
</dbReference>
<dbReference type="NCBIfam" id="TIGR00132">
    <property type="entry name" value="gatA"/>
    <property type="match status" value="1"/>
</dbReference>
<feature type="active site" description="Acyl-ester intermediate" evidence="10">
    <location>
        <position position="105"/>
    </location>
</feature>
<dbReference type="InterPro" id="IPR036928">
    <property type="entry name" value="AS_sf"/>
</dbReference>
<keyword evidence="8 10" id="KW-0648">Protein biosynthesis</keyword>
<dbReference type="PROSITE" id="PS00571">
    <property type="entry name" value="AMIDASES"/>
    <property type="match status" value="1"/>
</dbReference>
<dbReference type="InterPro" id="IPR004412">
    <property type="entry name" value="GatA"/>
</dbReference>
<evidence type="ECO:0000256" key="9">
    <source>
        <dbReference type="ARBA" id="ARBA00047407"/>
    </source>
</evidence>
<keyword evidence="7 10" id="KW-0067">ATP-binding</keyword>
<dbReference type="InterPro" id="IPR023631">
    <property type="entry name" value="Amidase_dom"/>
</dbReference>
<dbReference type="GO" id="GO:0030956">
    <property type="term" value="C:glutamyl-tRNA(Gln) amidotransferase complex"/>
    <property type="evidence" value="ECO:0007669"/>
    <property type="project" value="InterPro"/>
</dbReference>
<comment type="catalytic activity">
    <reaction evidence="9 10">
        <text>L-glutamyl-tRNA(Gln) + L-glutamine + ATP + H2O = L-glutaminyl-tRNA(Gln) + L-glutamate + ADP + phosphate + H(+)</text>
        <dbReference type="Rhea" id="RHEA:17521"/>
        <dbReference type="Rhea" id="RHEA-COMP:9681"/>
        <dbReference type="Rhea" id="RHEA-COMP:9684"/>
        <dbReference type="ChEBI" id="CHEBI:15377"/>
        <dbReference type="ChEBI" id="CHEBI:15378"/>
        <dbReference type="ChEBI" id="CHEBI:29985"/>
        <dbReference type="ChEBI" id="CHEBI:30616"/>
        <dbReference type="ChEBI" id="CHEBI:43474"/>
        <dbReference type="ChEBI" id="CHEBI:58359"/>
        <dbReference type="ChEBI" id="CHEBI:78520"/>
        <dbReference type="ChEBI" id="CHEBI:78521"/>
        <dbReference type="ChEBI" id="CHEBI:456216"/>
        <dbReference type="EC" id="6.3.5.7"/>
    </reaction>
</comment>
<comment type="similarity">
    <text evidence="1 10">Belongs to the amidase family. GatA subfamily.</text>
</comment>
<dbReference type="EC" id="6.3.5.7" evidence="3 10"/>
<organism evidence="12 13">
    <name type="scientific">Leptospira weilii serovar Topaz str. LT2116</name>
    <dbReference type="NCBI Taxonomy" id="1088540"/>
    <lineage>
        <taxon>Bacteria</taxon>
        <taxon>Pseudomonadati</taxon>
        <taxon>Spirochaetota</taxon>
        <taxon>Spirochaetia</taxon>
        <taxon>Leptospirales</taxon>
        <taxon>Leptospiraceae</taxon>
        <taxon>Leptospira</taxon>
    </lineage>
</organism>
<feature type="active site" description="Charge relay system" evidence="10">
    <location>
        <position position="6"/>
    </location>
</feature>
<evidence type="ECO:0000313" key="13">
    <source>
        <dbReference type="Proteomes" id="UP000011770"/>
    </source>
</evidence>
<evidence type="ECO:0000256" key="5">
    <source>
        <dbReference type="ARBA" id="ARBA00022598"/>
    </source>
</evidence>
<dbReference type="EMBL" id="AHOR02000012">
    <property type="protein sequence ID" value="EMF83685.1"/>
    <property type="molecule type" value="Genomic_DNA"/>
</dbReference>
<dbReference type="GO" id="GO:0006412">
    <property type="term" value="P:translation"/>
    <property type="evidence" value="ECO:0007669"/>
    <property type="project" value="UniProtKB-UniRule"/>
</dbReference>
<evidence type="ECO:0000259" key="11">
    <source>
        <dbReference type="Pfam" id="PF01425"/>
    </source>
</evidence>
<comment type="function">
    <text evidence="10">Allows the formation of correctly charged Gln-tRNA(Gln) through the transamidation of misacylated Glu-tRNA(Gln) in organisms which lack glutaminyl-tRNA synthetase. The reaction takes place in the presence of glutamine and ATP through an activated gamma-phospho-Glu-tRNA(Gln).</text>
</comment>
<dbReference type="PANTHER" id="PTHR11895">
    <property type="entry name" value="TRANSAMIDASE"/>
    <property type="match status" value="1"/>
</dbReference>
<evidence type="ECO:0000313" key="12">
    <source>
        <dbReference type="EMBL" id="EMF83685.1"/>
    </source>
</evidence>
<keyword evidence="5 10" id="KW-0436">Ligase</keyword>
<evidence type="ECO:0000256" key="3">
    <source>
        <dbReference type="ARBA" id="ARBA00012739"/>
    </source>
</evidence>